<gene>
    <name evidence="1" type="primary">TAF12_1</name>
    <name evidence="1" type="ORF">DSO57_1013780</name>
</gene>
<keyword evidence="2" id="KW-1185">Reference proteome</keyword>
<accession>A0ACC2S7I0</accession>
<evidence type="ECO:0000313" key="2">
    <source>
        <dbReference type="Proteomes" id="UP001165960"/>
    </source>
</evidence>
<dbReference type="Proteomes" id="UP001165960">
    <property type="component" value="Unassembled WGS sequence"/>
</dbReference>
<name>A0ACC2S7I0_9FUNG</name>
<organism evidence="1 2">
    <name type="scientific">Entomophthora muscae</name>
    <dbReference type="NCBI Taxonomy" id="34485"/>
    <lineage>
        <taxon>Eukaryota</taxon>
        <taxon>Fungi</taxon>
        <taxon>Fungi incertae sedis</taxon>
        <taxon>Zoopagomycota</taxon>
        <taxon>Entomophthoromycotina</taxon>
        <taxon>Entomophthoromycetes</taxon>
        <taxon>Entomophthorales</taxon>
        <taxon>Entomophthoraceae</taxon>
        <taxon>Entomophthora</taxon>
    </lineage>
</organism>
<protein>
    <submittedName>
        <fullName evidence="1">Transcription initiation factor TFIID subunit 12</fullName>
    </submittedName>
</protein>
<comment type="caution">
    <text evidence="1">The sequence shown here is derived from an EMBL/GenBank/DDBJ whole genome shotgun (WGS) entry which is preliminary data.</text>
</comment>
<evidence type="ECO:0000313" key="1">
    <source>
        <dbReference type="EMBL" id="KAJ9058295.1"/>
    </source>
</evidence>
<dbReference type="EMBL" id="QTSX02005731">
    <property type="protein sequence ID" value="KAJ9058295.1"/>
    <property type="molecule type" value="Genomic_DNA"/>
</dbReference>
<proteinExistence type="predicted"/>
<sequence>MITKRRLQELVTKIDPSERLDPEAEEILLEIADEFIESVTQSACRLAKHRKSQTLDVKDVQLHLERNWNIRIPGYANDDIRTIRRVTVPNSHINKIAAVNTAKASNSTSSQNDAAQPSQDEPAGEKN</sequence>
<reference evidence="1" key="1">
    <citation type="submission" date="2022-04" db="EMBL/GenBank/DDBJ databases">
        <title>Genome of the entomopathogenic fungus Entomophthora muscae.</title>
        <authorList>
            <person name="Elya C."/>
            <person name="Lovett B.R."/>
            <person name="Lee E."/>
            <person name="Macias A.M."/>
            <person name="Hajek A.E."/>
            <person name="De Bivort B.L."/>
            <person name="Kasson M.T."/>
            <person name="De Fine Licht H.H."/>
            <person name="Stajich J.E."/>
        </authorList>
    </citation>
    <scope>NUCLEOTIDE SEQUENCE</scope>
    <source>
        <strain evidence="1">Berkeley</strain>
    </source>
</reference>